<evidence type="ECO:0000259" key="6">
    <source>
        <dbReference type="Pfam" id="PF07637"/>
    </source>
</evidence>
<comment type="caution">
    <text evidence="7">The sequence shown here is derived from an EMBL/GenBank/DDBJ whole genome shotgun (WGS) entry which is preliminary data.</text>
</comment>
<evidence type="ECO:0000259" key="4">
    <source>
        <dbReference type="Pfam" id="PF07627"/>
    </source>
</evidence>
<feature type="chain" id="PRO_5023036125" evidence="1">
    <location>
        <begin position="27"/>
        <end position="538"/>
    </location>
</feature>
<evidence type="ECO:0000259" key="3">
    <source>
        <dbReference type="Pfam" id="PF07626"/>
    </source>
</evidence>
<dbReference type="InterPro" id="IPR011478">
    <property type="entry name" value="DUF1585"/>
</dbReference>
<evidence type="ECO:0000259" key="2">
    <source>
        <dbReference type="Pfam" id="PF07624"/>
    </source>
</evidence>
<dbReference type="Proteomes" id="UP000321933">
    <property type="component" value="Unassembled WGS sequence"/>
</dbReference>
<dbReference type="Pfam" id="PF07627">
    <property type="entry name" value="PSCyt3"/>
    <property type="match status" value="1"/>
</dbReference>
<feature type="domain" description="DUF1592" evidence="5">
    <location>
        <begin position="198"/>
        <end position="325"/>
    </location>
</feature>
<dbReference type="InterPro" id="IPR013042">
    <property type="entry name" value="DUF1592"/>
</dbReference>
<dbReference type="EMBL" id="VRYZ01000005">
    <property type="protein sequence ID" value="TXS91188.1"/>
    <property type="molecule type" value="Genomic_DNA"/>
</dbReference>
<feature type="signal peptide" evidence="1">
    <location>
        <begin position="1"/>
        <end position="26"/>
    </location>
</feature>
<accession>A0A5C8ZRS0</accession>
<dbReference type="InterPro" id="IPR013043">
    <property type="entry name" value="DUF1595"/>
</dbReference>
<gene>
    <name evidence="7" type="ORF">FVW59_13380</name>
</gene>
<proteinExistence type="predicted"/>
<dbReference type="InterPro" id="IPR013036">
    <property type="entry name" value="DUF1587"/>
</dbReference>
<dbReference type="Pfam" id="PF07624">
    <property type="entry name" value="PSD2"/>
    <property type="match status" value="1"/>
</dbReference>
<sequence length="538" mass="60157">MPVLHRVKRSLILLGVCLPLSQTALSSVEASADNQRVVGMKRLTESQYRNSVADIFGHSIELYGRFEPDYRQARLLAVGSAVTSVSPSGYEQYDIMARGIAKQVVAEEGREQFLSCDPLADACIDEVIQHYGSQLFRRPLSRAEQDQRVAVAEEVMAKGGDHYQALEYALASLLVSPEFLFRVERVEPVPEHPDEARLTAWSRASRLSYFLWNSTPDAELLAAAERGDLYTRQGLEAQVHRLLESPRLEPGMRAFFADMLRFDTFDELSKDAALYPVFTAEVAEAMQEQTLLTMNEHLLQENASYRELFTRRAMPMNRALGMVYAVPVQSSDDWEPYEFAEEGNRAGLLSQASLLSLRAHAGSSSPTLRGLYLRETFLCQTIPPPPADVDFTLDEAFAKLPTARERLLRHRKESTCAACHHLMDPIGLTLEQFDGVGMFRTRENGALIDTRGELDGRQLGDAKALGQALSEHDGVPACLVDTLLRYALSAPDLRHQRRALDSLQQAFSDSGYRFRDLLWQIATSETFYAVPESQGASS</sequence>
<evidence type="ECO:0000313" key="7">
    <source>
        <dbReference type="EMBL" id="TXS91188.1"/>
    </source>
</evidence>
<dbReference type="Pfam" id="PF07637">
    <property type="entry name" value="PSD5"/>
    <property type="match status" value="1"/>
</dbReference>
<dbReference type="Pfam" id="PF07626">
    <property type="entry name" value="PSD3"/>
    <property type="match status" value="1"/>
</dbReference>
<dbReference type="RefSeq" id="WP_148064841.1">
    <property type="nucleotide sequence ID" value="NZ_VRYZ01000005.1"/>
</dbReference>
<keyword evidence="8" id="KW-1185">Reference proteome</keyword>
<protein>
    <submittedName>
        <fullName evidence="7">DUF1592 domain-containing protein</fullName>
    </submittedName>
</protein>
<feature type="domain" description="DUF1595" evidence="6">
    <location>
        <begin position="123"/>
        <end position="184"/>
    </location>
</feature>
<dbReference type="OrthoDB" id="188778at2"/>
<organism evidence="7 8">
    <name type="scientific">Parahaliea aestuarii</name>
    <dbReference type="NCBI Taxonomy" id="1852021"/>
    <lineage>
        <taxon>Bacteria</taxon>
        <taxon>Pseudomonadati</taxon>
        <taxon>Pseudomonadota</taxon>
        <taxon>Gammaproteobacteria</taxon>
        <taxon>Cellvibrionales</taxon>
        <taxon>Halieaceae</taxon>
        <taxon>Parahaliea</taxon>
    </lineage>
</organism>
<dbReference type="InterPro" id="IPR013039">
    <property type="entry name" value="DUF1588"/>
</dbReference>
<evidence type="ECO:0000256" key="1">
    <source>
        <dbReference type="SAM" id="SignalP"/>
    </source>
</evidence>
<feature type="domain" description="DUF1588" evidence="4">
    <location>
        <begin position="345"/>
        <end position="443"/>
    </location>
</feature>
<keyword evidence="1" id="KW-0732">Signal</keyword>
<evidence type="ECO:0000313" key="8">
    <source>
        <dbReference type="Proteomes" id="UP000321933"/>
    </source>
</evidence>
<name>A0A5C8ZRS0_9GAMM</name>
<evidence type="ECO:0000259" key="5">
    <source>
        <dbReference type="Pfam" id="PF07631"/>
    </source>
</evidence>
<dbReference type="Pfam" id="PF07631">
    <property type="entry name" value="PSD4"/>
    <property type="match status" value="1"/>
</dbReference>
<feature type="domain" description="DUF1585" evidence="2">
    <location>
        <begin position="455"/>
        <end position="527"/>
    </location>
</feature>
<feature type="domain" description="DUF1587" evidence="3">
    <location>
        <begin position="41"/>
        <end position="105"/>
    </location>
</feature>
<dbReference type="AlphaFoldDB" id="A0A5C8ZRS0"/>
<reference evidence="7 8" key="1">
    <citation type="submission" date="2019-08" db="EMBL/GenBank/DDBJ databases">
        <title>Parahaliea maris sp. nov., isolated from the surface seawater.</title>
        <authorList>
            <person name="Liu Y."/>
        </authorList>
    </citation>
    <scope>NUCLEOTIDE SEQUENCE [LARGE SCALE GENOMIC DNA]</scope>
    <source>
        <strain evidence="7 8">S2-26</strain>
    </source>
</reference>